<feature type="non-terminal residue" evidence="1">
    <location>
        <position position="153"/>
    </location>
</feature>
<evidence type="ECO:0000313" key="2">
    <source>
        <dbReference type="Proteomes" id="UP000789525"/>
    </source>
</evidence>
<accession>A0ACA9R3N4</accession>
<reference evidence="1" key="1">
    <citation type="submission" date="2021-06" db="EMBL/GenBank/DDBJ databases">
        <authorList>
            <person name="Kallberg Y."/>
            <person name="Tangrot J."/>
            <person name="Rosling A."/>
        </authorList>
    </citation>
    <scope>NUCLEOTIDE SEQUENCE</scope>
    <source>
        <strain evidence="1">CL356</strain>
    </source>
</reference>
<keyword evidence="2" id="KW-1185">Reference proteome</keyword>
<gene>
    <name evidence="1" type="ORF">ACOLOM_LOCUS14053</name>
</gene>
<evidence type="ECO:0000313" key="1">
    <source>
        <dbReference type="EMBL" id="CAG8775324.1"/>
    </source>
</evidence>
<sequence length="153" mass="16224">KPLRVKQGLLHCITQIVPIMLVSIKGCQPTSTRGVSSVFALPNGIVMDKRTEPTYVDDLDKCPKLSPRTPTSVHDLRPDDISVTMALGDSISAGAFSHGLQEDVLTSFAEYRGDSFANGGNPGAITIPNVSLPPTPIHLVSSSSAADQKVQSK</sequence>
<protein>
    <submittedName>
        <fullName evidence="1">1268_t:CDS:1</fullName>
    </submittedName>
</protein>
<name>A0ACA9R3N4_9GLOM</name>
<feature type="non-terminal residue" evidence="1">
    <location>
        <position position="1"/>
    </location>
</feature>
<comment type="caution">
    <text evidence="1">The sequence shown here is derived from an EMBL/GenBank/DDBJ whole genome shotgun (WGS) entry which is preliminary data.</text>
</comment>
<dbReference type="EMBL" id="CAJVPT010067675">
    <property type="protein sequence ID" value="CAG8775324.1"/>
    <property type="molecule type" value="Genomic_DNA"/>
</dbReference>
<dbReference type="Proteomes" id="UP000789525">
    <property type="component" value="Unassembled WGS sequence"/>
</dbReference>
<organism evidence="1 2">
    <name type="scientific">Acaulospora colombiana</name>
    <dbReference type="NCBI Taxonomy" id="27376"/>
    <lineage>
        <taxon>Eukaryota</taxon>
        <taxon>Fungi</taxon>
        <taxon>Fungi incertae sedis</taxon>
        <taxon>Mucoromycota</taxon>
        <taxon>Glomeromycotina</taxon>
        <taxon>Glomeromycetes</taxon>
        <taxon>Diversisporales</taxon>
        <taxon>Acaulosporaceae</taxon>
        <taxon>Acaulospora</taxon>
    </lineage>
</organism>
<proteinExistence type="predicted"/>